<keyword evidence="3" id="KW-1185">Reference proteome</keyword>
<dbReference type="PANTHER" id="PTHR43781:SF1">
    <property type="entry name" value="SACCHAROPINE DEHYDROGENASE"/>
    <property type="match status" value="1"/>
</dbReference>
<reference evidence="2" key="1">
    <citation type="journal article" date="2020" name="Stud. Mycol.">
        <title>101 Dothideomycetes genomes: a test case for predicting lifestyles and emergence of pathogens.</title>
        <authorList>
            <person name="Haridas S."/>
            <person name="Albert R."/>
            <person name="Binder M."/>
            <person name="Bloem J."/>
            <person name="Labutti K."/>
            <person name="Salamov A."/>
            <person name="Andreopoulos B."/>
            <person name="Baker S."/>
            <person name="Barry K."/>
            <person name="Bills G."/>
            <person name="Bluhm B."/>
            <person name="Cannon C."/>
            <person name="Castanera R."/>
            <person name="Culley D."/>
            <person name="Daum C."/>
            <person name="Ezra D."/>
            <person name="Gonzalez J."/>
            <person name="Henrissat B."/>
            <person name="Kuo A."/>
            <person name="Liang C."/>
            <person name="Lipzen A."/>
            <person name="Lutzoni F."/>
            <person name="Magnuson J."/>
            <person name="Mondo S."/>
            <person name="Nolan M."/>
            <person name="Ohm R."/>
            <person name="Pangilinan J."/>
            <person name="Park H.-J."/>
            <person name="Ramirez L."/>
            <person name="Alfaro M."/>
            <person name="Sun H."/>
            <person name="Tritt A."/>
            <person name="Yoshinaga Y."/>
            <person name="Zwiers L.-H."/>
            <person name="Turgeon B."/>
            <person name="Goodwin S."/>
            <person name="Spatafora J."/>
            <person name="Crous P."/>
            <person name="Grigoriev I."/>
        </authorList>
    </citation>
    <scope>NUCLEOTIDE SEQUENCE</scope>
    <source>
        <strain evidence="2">ATCC 36951</strain>
    </source>
</reference>
<dbReference type="EMBL" id="ML993619">
    <property type="protein sequence ID" value="KAF2161353.1"/>
    <property type="molecule type" value="Genomic_DNA"/>
</dbReference>
<feature type="domain" description="Saccharopine dehydrogenase NADP binding" evidence="1">
    <location>
        <begin position="6"/>
        <end position="122"/>
    </location>
</feature>
<evidence type="ECO:0000313" key="3">
    <source>
        <dbReference type="Proteomes" id="UP000799537"/>
    </source>
</evidence>
<dbReference type="OrthoDB" id="10268090at2759"/>
<dbReference type="RefSeq" id="XP_033662242.1">
    <property type="nucleotide sequence ID" value="XM_033814089.1"/>
</dbReference>
<dbReference type="Gene3D" id="3.40.50.720">
    <property type="entry name" value="NAD(P)-binding Rossmann-like Domain"/>
    <property type="match status" value="1"/>
</dbReference>
<evidence type="ECO:0000313" key="2">
    <source>
        <dbReference type="EMBL" id="KAF2161353.1"/>
    </source>
</evidence>
<dbReference type="InterPro" id="IPR005097">
    <property type="entry name" value="Sacchrp_dh_NADP-bd"/>
</dbReference>
<dbReference type="PANTHER" id="PTHR43781">
    <property type="entry name" value="SACCHAROPINE DEHYDROGENASE"/>
    <property type="match status" value="1"/>
</dbReference>
<dbReference type="AlphaFoldDB" id="A0A6A6C342"/>
<dbReference type="Pfam" id="PF03435">
    <property type="entry name" value="Sacchrp_dh_NADP"/>
    <property type="match status" value="1"/>
</dbReference>
<organism evidence="2 3">
    <name type="scientific">Zasmidium cellare ATCC 36951</name>
    <dbReference type="NCBI Taxonomy" id="1080233"/>
    <lineage>
        <taxon>Eukaryota</taxon>
        <taxon>Fungi</taxon>
        <taxon>Dikarya</taxon>
        <taxon>Ascomycota</taxon>
        <taxon>Pezizomycotina</taxon>
        <taxon>Dothideomycetes</taxon>
        <taxon>Dothideomycetidae</taxon>
        <taxon>Mycosphaerellales</taxon>
        <taxon>Mycosphaerellaceae</taxon>
        <taxon>Zasmidium</taxon>
    </lineage>
</organism>
<dbReference type="InterPro" id="IPR036291">
    <property type="entry name" value="NAD(P)-bd_dom_sf"/>
</dbReference>
<dbReference type="Proteomes" id="UP000799537">
    <property type="component" value="Unassembled WGS sequence"/>
</dbReference>
<proteinExistence type="predicted"/>
<sequence>MALAMIYGATGYTGSLASERAKVAGVDIILAGRQSTKLEALAANLQLPWRAFGLDDPLTIQTSLRDVSVVLNCAGPFADTAMPLAEACIEKGIHYLDVSAELSTYLAIEELDQKAVSAHVTLLPGSGGIVAMLGCLASKAAARIDDSVSIDIAVHVSGTLSNGSVASANSAVIVDCMRLSEGRLVKQDADETMSFDFGDGRGPTSCLPVTLPDLFTIWKTTGVANIRTYVNVSGDSFLAGEKDSGALGPPEEERERNPYHAAVIVHGSKGEEVHGELHTINGYTFTALASIEAVRLVLAGKVLPGLQTPATAFGADFVDRIDHTHVRLTRVANEPCVGNA</sequence>
<name>A0A6A6C342_ZASCE</name>
<dbReference type="GeneID" id="54567361"/>
<evidence type="ECO:0000259" key="1">
    <source>
        <dbReference type="Pfam" id="PF03435"/>
    </source>
</evidence>
<gene>
    <name evidence="2" type="ORF">M409DRAFT_59071</name>
</gene>
<protein>
    <recommendedName>
        <fullName evidence="1">Saccharopine dehydrogenase NADP binding domain-containing protein</fullName>
    </recommendedName>
</protein>
<accession>A0A6A6C342</accession>
<dbReference type="SUPFAM" id="SSF51735">
    <property type="entry name" value="NAD(P)-binding Rossmann-fold domains"/>
    <property type="match status" value="1"/>
</dbReference>